<comment type="caution">
    <text evidence="1">The sequence shown here is derived from an EMBL/GenBank/DDBJ whole genome shotgun (WGS) entry which is preliminary data.</text>
</comment>
<dbReference type="AlphaFoldDB" id="A0A1V9ZN23"/>
<dbReference type="Proteomes" id="UP000243579">
    <property type="component" value="Unassembled WGS sequence"/>
</dbReference>
<dbReference type="EMBL" id="JNBR01000070">
    <property type="protein sequence ID" value="OQR99382.1"/>
    <property type="molecule type" value="Genomic_DNA"/>
</dbReference>
<dbReference type="PANTHER" id="PTHR47703">
    <property type="entry name" value="D-AMINOACID AMINOTRANSFERASE-LIKE PLP-DEPENDENT ENZYMES SUPERFAMILY PROTEIN"/>
    <property type="match status" value="1"/>
</dbReference>
<dbReference type="SUPFAM" id="SSF56752">
    <property type="entry name" value="D-aminoacid aminotransferase-like PLP-dependent enzymes"/>
    <property type="match status" value="1"/>
</dbReference>
<protein>
    <submittedName>
        <fullName evidence="1">Uncharacterized protein</fullName>
    </submittedName>
</protein>
<evidence type="ECO:0000313" key="2">
    <source>
        <dbReference type="Proteomes" id="UP000243579"/>
    </source>
</evidence>
<sequence>MTPKEFLMSLAYESGGEYTCLRLRRGRICMWPFHRSRLTVDPAAEDSLPATIEAAARARFGAAVDTGDFMVTVVNANGEHHVHVCNMPALAFVSDAAVPTVRPIATLVLGSGRRNPTVKHVDWIYERKALEVTAAAKAAELGLDAFGEVLLSHTVQGTTRLLEGLITNFFVLKGGKVYTAGDAVLPGSTRALVMEACNSLGIPLLLEAPVLEESASWEAAFTTSVVRLIVPVATLYRQDQTTGAWATHTVPTAPERLHQLRDMLLSLLATA</sequence>
<name>A0A1V9ZN23_ACHHY</name>
<dbReference type="InterPro" id="IPR043132">
    <property type="entry name" value="BCAT-like_C"/>
</dbReference>
<dbReference type="InterPro" id="IPR001544">
    <property type="entry name" value="Aminotrans_IV"/>
</dbReference>
<keyword evidence="2" id="KW-1185">Reference proteome</keyword>
<evidence type="ECO:0000313" key="1">
    <source>
        <dbReference type="EMBL" id="OQR99382.1"/>
    </source>
</evidence>
<proteinExistence type="predicted"/>
<dbReference type="Gene3D" id="3.20.10.10">
    <property type="entry name" value="D-amino Acid Aminotransferase, subunit A, domain 2"/>
    <property type="match status" value="1"/>
</dbReference>
<gene>
    <name evidence="1" type="ORF">ACHHYP_06953</name>
</gene>
<reference evidence="1 2" key="1">
    <citation type="journal article" date="2014" name="Genome Biol. Evol.">
        <title>The secreted proteins of Achlya hypogyna and Thraustotheca clavata identify the ancestral oomycete secretome and reveal gene acquisitions by horizontal gene transfer.</title>
        <authorList>
            <person name="Misner I."/>
            <person name="Blouin N."/>
            <person name="Leonard G."/>
            <person name="Richards T.A."/>
            <person name="Lane C.E."/>
        </authorList>
    </citation>
    <scope>NUCLEOTIDE SEQUENCE [LARGE SCALE GENOMIC DNA]</scope>
    <source>
        <strain evidence="1 2">ATCC 48635</strain>
    </source>
</reference>
<organism evidence="1 2">
    <name type="scientific">Achlya hypogyna</name>
    <name type="common">Oomycete</name>
    <name type="synonym">Protoachlya hypogyna</name>
    <dbReference type="NCBI Taxonomy" id="1202772"/>
    <lineage>
        <taxon>Eukaryota</taxon>
        <taxon>Sar</taxon>
        <taxon>Stramenopiles</taxon>
        <taxon>Oomycota</taxon>
        <taxon>Saprolegniomycetes</taxon>
        <taxon>Saprolegniales</taxon>
        <taxon>Achlyaceae</taxon>
        <taxon>Achlya</taxon>
    </lineage>
</organism>
<accession>A0A1V9ZN23</accession>
<dbReference type="GO" id="GO:0003824">
    <property type="term" value="F:catalytic activity"/>
    <property type="evidence" value="ECO:0007669"/>
    <property type="project" value="InterPro"/>
</dbReference>
<dbReference type="InterPro" id="IPR036038">
    <property type="entry name" value="Aminotransferase-like"/>
</dbReference>
<dbReference type="PANTHER" id="PTHR47703:SF2">
    <property type="entry name" value="D-AMINOACID AMINOTRANSFERASE-LIKE PLP-DEPENDENT ENZYMES SUPERFAMILY PROTEIN"/>
    <property type="match status" value="1"/>
</dbReference>
<dbReference type="Pfam" id="PF01063">
    <property type="entry name" value="Aminotran_4"/>
    <property type="match status" value="1"/>
</dbReference>
<dbReference type="OrthoDB" id="59470at2759"/>